<keyword evidence="2" id="KW-0446">Lipid-binding</keyword>
<dbReference type="InterPro" id="IPR035984">
    <property type="entry name" value="Acyl-CoA-binding_sf"/>
</dbReference>
<dbReference type="PRINTS" id="PR00689">
    <property type="entry name" value="ACOABINDINGP"/>
</dbReference>
<proteinExistence type="inferred from homology"/>
<name>A0AAV1V7D2_9STRA</name>
<gene>
    <name evidence="5" type="ORF">PM001_LOCUS26503</name>
    <name evidence="4" type="ORF">PM001_LOCUS447</name>
</gene>
<dbReference type="EMBL" id="CAKLBY020000264">
    <property type="protein sequence ID" value="CAK7941353.1"/>
    <property type="molecule type" value="Genomic_DNA"/>
</dbReference>
<dbReference type="Gene3D" id="1.20.80.10">
    <property type="match status" value="1"/>
</dbReference>
<dbReference type="PROSITE" id="PS00880">
    <property type="entry name" value="ACB_1"/>
    <property type="match status" value="1"/>
</dbReference>
<dbReference type="InterPro" id="IPR022408">
    <property type="entry name" value="Acyl-CoA-binding_prot_CS"/>
</dbReference>
<dbReference type="GO" id="GO:0000062">
    <property type="term" value="F:fatty-acyl-CoA binding"/>
    <property type="evidence" value="ECO:0007669"/>
    <property type="project" value="InterPro"/>
</dbReference>
<dbReference type="Pfam" id="PF00887">
    <property type="entry name" value="ACBP"/>
    <property type="match status" value="1"/>
</dbReference>
<feature type="domain" description="ACB" evidence="3">
    <location>
        <begin position="4"/>
        <end position="88"/>
    </location>
</feature>
<dbReference type="AlphaFoldDB" id="A0AAV1V7D2"/>
<evidence type="ECO:0000313" key="4">
    <source>
        <dbReference type="EMBL" id="CAK7892663.1"/>
    </source>
</evidence>
<dbReference type="EMBL" id="CAKLBY020000003">
    <property type="protein sequence ID" value="CAK7892663.1"/>
    <property type="molecule type" value="Genomic_DNA"/>
</dbReference>
<comment type="caution">
    <text evidence="5">The sequence shown here is derived from an EMBL/GenBank/DDBJ whole genome shotgun (WGS) entry which is preliminary data.</text>
</comment>
<comment type="similarity">
    <text evidence="1">Belongs to the ACBP family.</text>
</comment>
<reference evidence="5" key="1">
    <citation type="submission" date="2024-01" db="EMBL/GenBank/DDBJ databases">
        <authorList>
            <person name="Webb A."/>
        </authorList>
    </citation>
    <scope>NUCLEOTIDE SEQUENCE</scope>
    <source>
        <strain evidence="5">Pm1</strain>
    </source>
</reference>
<sequence length="88" mass="9754">MSDLKTDFESAAALVKTFSKNPTNDEKLALYANYKQATVGDNTTPAPGMFDLTGKAKWNAWNEKKGVSKEDAMKDYIAEVEKQKAIYA</sequence>
<evidence type="ECO:0000313" key="5">
    <source>
        <dbReference type="EMBL" id="CAK7941353.1"/>
    </source>
</evidence>
<dbReference type="InterPro" id="IPR014352">
    <property type="entry name" value="FERM/acyl-CoA-bd_prot_sf"/>
</dbReference>
<dbReference type="PROSITE" id="PS51228">
    <property type="entry name" value="ACB_2"/>
    <property type="match status" value="1"/>
</dbReference>
<organism evidence="5 6">
    <name type="scientific">Peronospora matthiolae</name>
    <dbReference type="NCBI Taxonomy" id="2874970"/>
    <lineage>
        <taxon>Eukaryota</taxon>
        <taxon>Sar</taxon>
        <taxon>Stramenopiles</taxon>
        <taxon>Oomycota</taxon>
        <taxon>Peronosporomycetes</taxon>
        <taxon>Peronosporales</taxon>
        <taxon>Peronosporaceae</taxon>
        <taxon>Peronospora</taxon>
    </lineage>
</organism>
<dbReference type="FunFam" id="1.20.80.10:FF:000010">
    <property type="entry name" value="Acyl-CoA-binding domain-containing protein 5"/>
    <property type="match status" value="1"/>
</dbReference>
<dbReference type="SUPFAM" id="SSF47027">
    <property type="entry name" value="Acyl-CoA binding protein"/>
    <property type="match status" value="1"/>
</dbReference>
<dbReference type="Proteomes" id="UP001162060">
    <property type="component" value="Unassembled WGS sequence"/>
</dbReference>
<evidence type="ECO:0000256" key="2">
    <source>
        <dbReference type="ARBA" id="ARBA00023121"/>
    </source>
</evidence>
<dbReference type="InterPro" id="IPR000582">
    <property type="entry name" value="Acyl-CoA-binding_protein"/>
</dbReference>
<accession>A0AAV1V7D2</accession>
<protein>
    <recommendedName>
        <fullName evidence="3">ACB domain-containing protein</fullName>
    </recommendedName>
</protein>
<evidence type="ECO:0000256" key="1">
    <source>
        <dbReference type="ARBA" id="ARBA00005567"/>
    </source>
</evidence>
<dbReference type="PANTHER" id="PTHR23310">
    <property type="entry name" value="ACYL-COA-BINDING PROTEIN, ACBP"/>
    <property type="match status" value="1"/>
</dbReference>
<evidence type="ECO:0000313" key="6">
    <source>
        <dbReference type="Proteomes" id="UP001162060"/>
    </source>
</evidence>
<dbReference type="PANTHER" id="PTHR23310:SF62">
    <property type="entry name" value="ACYL-COA BINDING PROTEIN 1, ISOFORM A"/>
    <property type="match status" value="1"/>
</dbReference>
<evidence type="ECO:0000259" key="3">
    <source>
        <dbReference type="PROSITE" id="PS51228"/>
    </source>
</evidence>
<dbReference type="GO" id="GO:0006631">
    <property type="term" value="P:fatty acid metabolic process"/>
    <property type="evidence" value="ECO:0007669"/>
    <property type="project" value="TreeGrafter"/>
</dbReference>